<name>A0A4R6IC61_9SPHI</name>
<dbReference type="SUPFAM" id="SSF47384">
    <property type="entry name" value="Homodimeric domain of signal transducing histidine kinase"/>
    <property type="match status" value="1"/>
</dbReference>
<organism evidence="8 9">
    <name type="scientific">Pedobacter duraquae</name>
    <dbReference type="NCBI Taxonomy" id="425511"/>
    <lineage>
        <taxon>Bacteria</taxon>
        <taxon>Pseudomonadati</taxon>
        <taxon>Bacteroidota</taxon>
        <taxon>Sphingobacteriia</taxon>
        <taxon>Sphingobacteriales</taxon>
        <taxon>Sphingobacteriaceae</taxon>
        <taxon>Pedobacter</taxon>
    </lineage>
</organism>
<dbReference type="SUPFAM" id="SSF55781">
    <property type="entry name" value="GAF domain-like"/>
    <property type="match status" value="1"/>
</dbReference>
<dbReference type="CDD" id="cd00075">
    <property type="entry name" value="HATPase"/>
    <property type="match status" value="1"/>
</dbReference>
<comment type="caution">
    <text evidence="8">The sequence shown here is derived from an EMBL/GenBank/DDBJ whole genome shotgun (WGS) entry which is preliminary data.</text>
</comment>
<evidence type="ECO:0000256" key="4">
    <source>
        <dbReference type="ARBA" id="ARBA00022679"/>
    </source>
</evidence>
<evidence type="ECO:0000259" key="7">
    <source>
        <dbReference type="PROSITE" id="PS50113"/>
    </source>
</evidence>
<dbReference type="InterPro" id="IPR004358">
    <property type="entry name" value="Sig_transdc_His_kin-like_C"/>
</dbReference>
<dbReference type="InterPro" id="IPR035965">
    <property type="entry name" value="PAS-like_dom_sf"/>
</dbReference>
<keyword evidence="9" id="KW-1185">Reference proteome</keyword>
<dbReference type="InterPro" id="IPR036097">
    <property type="entry name" value="HisK_dim/P_sf"/>
</dbReference>
<dbReference type="SMART" id="SM00065">
    <property type="entry name" value="GAF"/>
    <property type="match status" value="1"/>
</dbReference>
<evidence type="ECO:0000256" key="3">
    <source>
        <dbReference type="ARBA" id="ARBA00022553"/>
    </source>
</evidence>
<dbReference type="Gene3D" id="1.10.287.130">
    <property type="match status" value="1"/>
</dbReference>
<dbReference type="AlphaFoldDB" id="A0A4R6IC61"/>
<dbReference type="InterPro" id="IPR013656">
    <property type="entry name" value="PAS_4"/>
</dbReference>
<protein>
    <recommendedName>
        <fullName evidence="2">histidine kinase</fullName>
        <ecNumber evidence="2">2.7.13.3</ecNumber>
    </recommendedName>
</protein>
<dbReference type="Pfam" id="PF13185">
    <property type="entry name" value="GAF_2"/>
    <property type="match status" value="1"/>
</dbReference>
<dbReference type="InterPro" id="IPR036890">
    <property type="entry name" value="HATPase_C_sf"/>
</dbReference>
<dbReference type="SUPFAM" id="SSF55874">
    <property type="entry name" value="ATPase domain of HSP90 chaperone/DNA topoisomerase II/histidine kinase"/>
    <property type="match status" value="1"/>
</dbReference>
<dbReference type="RefSeq" id="WP_133559279.1">
    <property type="nucleotide sequence ID" value="NZ_SNWM01000008.1"/>
</dbReference>
<dbReference type="InterPro" id="IPR052162">
    <property type="entry name" value="Sensor_kinase/Photoreceptor"/>
</dbReference>
<evidence type="ECO:0000313" key="8">
    <source>
        <dbReference type="EMBL" id="TDO19068.1"/>
    </source>
</evidence>
<dbReference type="Gene3D" id="3.30.565.10">
    <property type="entry name" value="Histidine kinase-like ATPase, C-terminal domain"/>
    <property type="match status" value="1"/>
</dbReference>
<dbReference type="NCBIfam" id="TIGR00229">
    <property type="entry name" value="sensory_box"/>
    <property type="match status" value="1"/>
</dbReference>
<dbReference type="Proteomes" id="UP000295499">
    <property type="component" value="Unassembled WGS sequence"/>
</dbReference>
<dbReference type="EC" id="2.7.13.3" evidence="2"/>
<reference evidence="8 9" key="1">
    <citation type="submission" date="2019-03" db="EMBL/GenBank/DDBJ databases">
        <title>Genomic Encyclopedia of Archaeal and Bacterial Type Strains, Phase II (KMG-II): from individual species to whole genera.</title>
        <authorList>
            <person name="Goeker M."/>
        </authorList>
    </citation>
    <scope>NUCLEOTIDE SEQUENCE [LARGE SCALE GENOMIC DNA]</scope>
    <source>
        <strain evidence="8 9">DSM 19034</strain>
    </source>
</reference>
<sequence length="551" mass="63075">MSLEITESTEEARRLAALYELDILDTTPEEDYDNIVALAGQITDTELGMLVFLDENRVWYKSKLSLPVADGYHDQVFWAFREPNKELFILDDMDSDPRSADHPFVTGPPFLRFAVLVPLVTEDGLILGHLAIGDTRPRELSERTLEGLRMLANQVMSLLKLRVELIKSKKMESDSRMELDQTNITTLELDKQKAFYENILNKIPTDIAVFDVNHRYVFVNPGAIKNDELRKYIIGKDDFEYAAYRHRDDSVARKRREQFLEAKATGKEIRWEDSLKNPEGQTITTLRRLFPVYDDKGELSLLIGFGIDITDRKLMEEKQSALVKQLSAQNTQLLDFCNIVSHNLRGPLINMSMLVEFIEESTDVEEQRLLVSKLNPVIESLNTTFNELVESIQIKQDLEIRSEKIKLKECLQRTLDGLEMEIEKSKAIITIDFADGAVIRYPPKYLGSIFHNLISNALKYHSPKRQLTIDIKAEKVNDRVILTVKDNGLGIDLIKHHDNVFKIGKVFHKHPNAKGLGLYMTKTQVDAMGGTMWVESTPDHGATFFVVFIDQ</sequence>
<dbReference type="PRINTS" id="PR00344">
    <property type="entry name" value="BCTRLSENSOR"/>
</dbReference>
<evidence type="ECO:0000259" key="6">
    <source>
        <dbReference type="PROSITE" id="PS50109"/>
    </source>
</evidence>
<keyword evidence="3" id="KW-0597">Phosphoprotein</keyword>
<feature type="domain" description="Histidine kinase" evidence="6">
    <location>
        <begin position="339"/>
        <end position="551"/>
    </location>
</feature>
<evidence type="ECO:0000256" key="5">
    <source>
        <dbReference type="ARBA" id="ARBA00022777"/>
    </source>
</evidence>
<proteinExistence type="predicted"/>
<gene>
    <name evidence="8" type="ORF">CLV32_4691</name>
</gene>
<dbReference type="InterPro" id="IPR029016">
    <property type="entry name" value="GAF-like_dom_sf"/>
</dbReference>
<evidence type="ECO:0000256" key="1">
    <source>
        <dbReference type="ARBA" id="ARBA00000085"/>
    </source>
</evidence>
<keyword evidence="5" id="KW-0418">Kinase</keyword>
<feature type="domain" description="PAC" evidence="7">
    <location>
        <begin position="269"/>
        <end position="321"/>
    </location>
</feature>
<dbReference type="PANTHER" id="PTHR43304">
    <property type="entry name" value="PHYTOCHROME-LIKE PROTEIN CPH1"/>
    <property type="match status" value="1"/>
</dbReference>
<dbReference type="OrthoDB" id="9766459at2"/>
<accession>A0A4R6IC61</accession>
<dbReference type="SMART" id="SM00387">
    <property type="entry name" value="HATPase_c"/>
    <property type="match status" value="1"/>
</dbReference>
<dbReference type="InterPro" id="IPR000700">
    <property type="entry name" value="PAS-assoc_C"/>
</dbReference>
<keyword evidence="4" id="KW-0808">Transferase</keyword>
<dbReference type="InterPro" id="IPR003594">
    <property type="entry name" value="HATPase_dom"/>
</dbReference>
<dbReference type="GO" id="GO:0000155">
    <property type="term" value="F:phosphorelay sensor kinase activity"/>
    <property type="evidence" value="ECO:0007669"/>
    <property type="project" value="InterPro"/>
</dbReference>
<evidence type="ECO:0000313" key="9">
    <source>
        <dbReference type="Proteomes" id="UP000295499"/>
    </source>
</evidence>
<dbReference type="InterPro" id="IPR000014">
    <property type="entry name" value="PAS"/>
</dbReference>
<dbReference type="Gene3D" id="3.30.450.40">
    <property type="match status" value="1"/>
</dbReference>
<comment type="catalytic activity">
    <reaction evidence="1">
        <text>ATP + protein L-histidine = ADP + protein N-phospho-L-histidine.</text>
        <dbReference type="EC" id="2.7.13.3"/>
    </reaction>
</comment>
<dbReference type="EMBL" id="SNWM01000008">
    <property type="protein sequence ID" value="TDO19068.1"/>
    <property type="molecule type" value="Genomic_DNA"/>
</dbReference>
<dbReference type="InterPro" id="IPR003018">
    <property type="entry name" value="GAF"/>
</dbReference>
<dbReference type="InterPro" id="IPR005467">
    <property type="entry name" value="His_kinase_dom"/>
</dbReference>
<dbReference type="PROSITE" id="PS50109">
    <property type="entry name" value="HIS_KIN"/>
    <property type="match status" value="1"/>
</dbReference>
<dbReference type="InterPro" id="IPR001610">
    <property type="entry name" value="PAC"/>
</dbReference>
<dbReference type="SMART" id="SM00086">
    <property type="entry name" value="PAC"/>
    <property type="match status" value="1"/>
</dbReference>
<dbReference type="PROSITE" id="PS50113">
    <property type="entry name" value="PAC"/>
    <property type="match status" value="1"/>
</dbReference>
<evidence type="ECO:0000256" key="2">
    <source>
        <dbReference type="ARBA" id="ARBA00012438"/>
    </source>
</evidence>
<dbReference type="PANTHER" id="PTHR43304:SF1">
    <property type="entry name" value="PAC DOMAIN-CONTAINING PROTEIN"/>
    <property type="match status" value="1"/>
</dbReference>
<dbReference type="SUPFAM" id="SSF55785">
    <property type="entry name" value="PYP-like sensor domain (PAS domain)"/>
    <property type="match status" value="1"/>
</dbReference>
<dbReference type="Pfam" id="PF02518">
    <property type="entry name" value="HATPase_c"/>
    <property type="match status" value="1"/>
</dbReference>
<dbReference type="Gene3D" id="3.30.450.20">
    <property type="entry name" value="PAS domain"/>
    <property type="match status" value="1"/>
</dbReference>
<dbReference type="Pfam" id="PF08448">
    <property type="entry name" value="PAS_4"/>
    <property type="match status" value="1"/>
</dbReference>